<evidence type="ECO:0000313" key="2">
    <source>
        <dbReference type="Proteomes" id="UP000077266"/>
    </source>
</evidence>
<dbReference type="InterPro" id="IPR011047">
    <property type="entry name" value="Quinoprotein_ADH-like_sf"/>
</dbReference>
<evidence type="ECO:0008006" key="3">
    <source>
        <dbReference type="Google" id="ProtNLM"/>
    </source>
</evidence>
<dbReference type="OrthoDB" id="2897020at2759"/>
<sequence>MPAPRTITICTVDHIAERVYIHDPYVVTFGPDGTSTHLWTLSNDGRALAHFKTLKPLHHPGVIAPIVDSERNILAIAKHSSGTPELHVLDIATGDPLRTLMLYGSLDDARMPYSSRLGFALVSTQDSDELPRVLVVDIAGNDWIAGAAYIPPDLRTGTDRRSPQFGAEHITDDGDIICSYVAPLLPDGVDHFTLMRWDGIPHENTLPSARADFPLLLEDDESVFVSRCLPLRSDTLLVCACETPLDAIDTAYSRSSVIRAVNTRTLDTLWTAEPVWGIVRRLYHTVDAGVVIATGMQNARESASKDTPVSLVAAFDDHSGALLRLERINWIEQGADIRLCAATQDMIVVVFDNGHVSITSMDDFLAAGLTRDAETQKVMTIRLWQDDERGVVHAAVAKSSVVVATQNNLIVVSW</sequence>
<dbReference type="AlphaFoldDB" id="A0A165ZM67"/>
<gene>
    <name evidence="1" type="ORF">EXIGLDRAFT_727760</name>
</gene>
<keyword evidence="2" id="KW-1185">Reference proteome</keyword>
<protein>
    <recommendedName>
        <fullName evidence="3">WD40 repeat-like protein</fullName>
    </recommendedName>
</protein>
<evidence type="ECO:0000313" key="1">
    <source>
        <dbReference type="EMBL" id="KZV83989.1"/>
    </source>
</evidence>
<accession>A0A165ZM67</accession>
<organism evidence="1 2">
    <name type="scientific">Exidia glandulosa HHB12029</name>
    <dbReference type="NCBI Taxonomy" id="1314781"/>
    <lineage>
        <taxon>Eukaryota</taxon>
        <taxon>Fungi</taxon>
        <taxon>Dikarya</taxon>
        <taxon>Basidiomycota</taxon>
        <taxon>Agaricomycotina</taxon>
        <taxon>Agaricomycetes</taxon>
        <taxon>Auriculariales</taxon>
        <taxon>Exidiaceae</taxon>
        <taxon>Exidia</taxon>
    </lineage>
</organism>
<dbReference type="EMBL" id="KV426246">
    <property type="protein sequence ID" value="KZV83989.1"/>
    <property type="molecule type" value="Genomic_DNA"/>
</dbReference>
<dbReference type="InParanoid" id="A0A165ZM67"/>
<dbReference type="SUPFAM" id="SSF50998">
    <property type="entry name" value="Quinoprotein alcohol dehydrogenase-like"/>
    <property type="match status" value="1"/>
</dbReference>
<proteinExistence type="predicted"/>
<reference evidence="1 2" key="1">
    <citation type="journal article" date="2016" name="Mol. Biol. Evol.">
        <title>Comparative Genomics of Early-Diverging Mushroom-Forming Fungi Provides Insights into the Origins of Lignocellulose Decay Capabilities.</title>
        <authorList>
            <person name="Nagy L.G."/>
            <person name="Riley R."/>
            <person name="Tritt A."/>
            <person name="Adam C."/>
            <person name="Daum C."/>
            <person name="Floudas D."/>
            <person name="Sun H."/>
            <person name="Yadav J.S."/>
            <person name="Pangilinan J."/>
            <person name="Larsson K.H."/>
            <person name="Matsuura K."/>
            <person name="Barry K."/>
            <person name="Labutti K."/>
            <person name="Kuo R."/>
            <person name="Ohm R.A."/>
            <person name="Bhattacharya S.S."/>
            <person name="Shirouzu T."/>
            <person name="Yoshinaga Y."/>
            <person name="Martin F.M."/>
            <person name="Grigoriev I.V."/>
            <person name="Hibbett D.S."/>
        </authorList>
    </citation>
    <scope>NUCLEOTIDE SEQUENCE [LARGE SCALE GENOMIC DNA]</scope>
    <source>
        <strain evidence="1 2">HHB12029</strain>
    </source>
</reference>
<dbReference type="Proteomes" id="UP000077266">
    <property type="component" value="Unassembled WGS sequence"/>
</dbReference>
<name>A0A165ZM67_EXIGL</name>